<organism evidence="2 3">
    <name type="scientific">Toxoplasma gondii CAST</name>
    <dbReference type="NCBI Taxonomy" id="943122"/>
    <lineage>
        <taxon>Eukaryota</taxon>
        <taxon>Sar</taxon>
        <taxon>Alveolata</taxon>
        <taxon>Apicomplexa</taxon>
        <taxon>Conoidasida</taxon>
        <taxon>Coccidia</taxon>
        <taxon>Eucoccidiorida</taxon>
        <taxon>Eimeriorina</taxon>
        <taxon>Sarcocystidae</taxon>
        <taxon>Toxoplasma</taxon>
    </lineage>
</organism>
<feature type="compositionally biased region" description="Pro residues" evidence="1">
    <location>
        <begin position="1017"/>
        <end position="1029"/>
    </location>
</feature>
<feature type="region of interest" description="Disordered" evidence="1">
    <location>
        <begin position="567"/>
        <end position="587"/>
    </location>
</feature>
<accession>A0A3R8ARI6</accession>
<feature type="compositionally biased region" description="Polar residues" evidence="1">
    <location>
        <begin position="1263"/>
        <end position="1275"/>
    </location>
</feature>
<feature type="compositionally biased region" description="Basic and acidic residues" evidence="1">
    <location>
        <begin position="3129"/>
        <end position="3142"/>
    </location>
</feature>
<feature type="compositionally biased region" description="Low complexity" evidence="1">
    <location>
        <begin position="139"/>
        <end position="150"/>
    </location>
</feature>
<dbReference type="Pfam" id="PF05623">
    <property type="entry name" value="DUF789"/>
    <property type="match status" value="1"/>
</dbReference>
<feature type="compositionally biased region" description="Low complexity" evidence="1">
    <location>
        <begin position="2368"/>
        <end position="2378"/>
    </location>
</feature>
<feature type="compositionally biased region" description="Basic and acidic residues" evidence="1">
    <location>
        <begin position="299"/>
        <end position="309"/>
    </location>
</feature>
<feature type="compositionally biased region" description="Basic and acidic residues" evidence="1">
    <location>
        <begin position="2633"/>
        <end position="2657"/>
    </location>
</feature>
<feature type="compositionally biased region" description="Basic and acidic residues" evidence="1">
    <location>
        <begin position="1193"/>
        <end position="1214"/>
    </location>
</feature>
<evidence type="ECO:0000256" key="1">
    <source>
        <dbReference type="SAM" id="MobiDB-lite"/>
    </source>
</evidence>
<evidence type="ECO:0000313" key="3">
    <source>
        <dbReference type="Proteomes" id="UP000284452"/>
    </source>
</evidence>
<feature type="compositionally biased region" description="Basic and acidic residues" evidence="1">
    <location>
        <begin position="3149"/>
        <end position="3162"/>
    </location>
</feature>
<feature type="region of interest" description="Disordered" evidence="1">
    <location>
        <begin position="686"/>
        <end position="716"/>
    </location>
</feature>
<feature type="compositionally biased region" description="Basic and acidic residues" evidence="1">
    <location>
        <begin position="695"/>
        <end position="707"/>
    </location>
</feature>
<feature type="region of interest" description="Disordered" evidence="1">
    <location>
        <begin position="2928"/>
        <end position="2993"/>
    </location>
</feature>
<feature type="compositionally biased region" description="Basic and acidic residues" evidence="1">
    <location>
        <begin position="2756"/>
        <end position="2768"/>
    </location>
</feature>
<feature type="region of interest" description="Disordered" evidence="1">
    <location>
        <begin position="373"/>
        <end position="452"/>
    </location>
</feature>
<feature type="compositionally biased region" description="Basic and acidic residues" evidence="1">
    <location>
        <begin position="2474"/>
        <end position="2484"/>
    </location>
</feature>
<feature type="compositionally biased region" description="Basic and acidic residues" evidence="1">
    <location>
        <begin position="1170"/>
        <end position="1185"/>
    </location>
</feature>
<feature type="region of interest" description="Disordered" evidence="1">
    <location>
        <begin position="2212"/>
        <end position="2267"/>
    </location>
</feature>
<feature type="compositionally biased region" description="Basic and acidic residues" evidence="1">
    <location>
        <begin position="1522"/>
        <end position="1556"/>
    </location>
</feature>
<feature type="compositionally biased region" description="Basic and acidic residues" evidence="1">
    <location>
        <begin position="572"/>
        <end position="584"/>
    </location>
</feature>
<feature type="region of interest" description="Disordered" evidence="1">
    <location>
        <begin position="1921"/>
        <end position="1950"/>
    </location>
</feature>
<feature type="compositionally biased region" description="Basic and acidic residues" evidence="1">
    <location>
        <begin position="1496"/>
        <end position="1505"/>
    </location>
</feature>
<feature type="region of interest" description="Disordered" evidence="1">
    <location>
        <begin position="829"/>
        <end position="1032"/>
    </location>
</feature>
<feature type="compositionally biased region" description="Basic and acidic residues" evidence="1">
    <location>
        <begin position="2675"/>
        <end position="2684"/>
    </location>
</feature>
<feature type="compositionally biased region" description="Basic and acidic residues" evidence="1">
    <location>
        <begin position="1234"/>
        <end position="1262"/>
    </location>
</feature>
<feature type="compositionally biased region" description="Low complexity" evidence="1">
    <location>
        <begin position="1936"/>
        <end position="1950"/>
    </location>
</feature>
<feature type="compositionally biased region" description="Basic and acidic residues" evidence="1">
    <location>
        <begin position="2731"/>
        <end position="2747"/>
    </location>
</feature>
<feature type="compositionally biased region" description="Low complexity" evidence="1">
    <location>
        <begin position="999"/>
        <end position="1008"/>
    </location>
</feature>
<evidence type="ECO:0000313" key="2">
    <source>
        <dbReference type="EMBL" id="RQX72537.1"/>
    </source>
</evidence>
<protein>
    <submittedName>
        <fullName evidence="2">Uncharacterized protein</fullName>
    </submittedName>
</protein>
<feature type="region of interest" description="Disordered" evidence="1">
    <location>
        <begin position="2621"/>
        <end position="2800"/>
    </location>
</feature>
<feature type="region of interest" description="Disordered" evidence="1">
    <location>
        <begin position="299"/>
        <end position="337"/>
    </location>
</feature>
<feature type="compositionally biased region" description="Basic and acidic residues" evidence="1">
    <location>
        <begin position="420"/>
        <end position="431"/>
    </location>
</feature>
<proteinExistence type="predicted"/>
<feature type="region of interest" description="Disordered" evidence="1">
    <location>
        <begin position="135"/>
        <end position="179"/>
    </location>
</feature>
<feature type="region of interest" description="Disordered" evidence="1">
    <location>
        <begin position="1395"/>
        <end position="1618"/>
    </location>
</feature>
<feature type="compositionally biased region" description="Basic and acidic residues" evidence="1">
    <location>
        <begin position="901"/>
        <end position="920"/>
    </location>
</feature>
<dbReference type="VEuPathDB" id="ToxoDB:TGCAST_311860"/>
<dbReference type="Proteomes" id="UP000284452">
    <property type="component" value="Unassembled WGS sequence"/>
</dbReference>
<feature type="region of interest" description="Disordered" evidence="1">
    <location>
        <begin position="2445"/>
        <end position="2540"/>
    </location>
</feature>
<feature type="compositionally biased region" description="Basic and acidic residues" evidence="1">
    <location>
        <begin position="1137"/>
        <end position="1153"/>
    </location>
</feature>
<feature type="compositionally biased region" description="Polar residues" evidence="1">
    <location>
        <begin position="1450"/>
        <end position="1466"/>
    </location>
</feature>
<feature type="compositionally biased region" description="Basic and acidic residues" evidence="1">
    <location>
        <begin position="78"/>
        <end position="100"/>
    </location>
</feature>
<feature type="compositionally biased region" description="Polar residues" evidence="1">
    <location>
        <begin position="2889"/>
        <end position="2901"/>
    </location>
</feature>
<feature type="region of interest" description="Disordered" evidence="1">
    <location>
        <begin position="467"/>
        <end position="490"/>
    </location>
</feature>
<feature type="region of interest" description="Disordered" evidence="1">
    <location>
        <begin position="2299"/>
        <end position="2378"/>
    </location>
</feature>
<feature type="region of interest" description="Disordered" evidence="1">
    <location>
        <begin position="2132"/>
        <end position="2157"/>
    </location>
</feature>
<feature type="compositionally biased region" description="Low complexity" evidence="1">
    <location>
        <begin position="2308"/>
        <end position="2344"/>
    </location>
</feature>
<feature type="compositionally biased region" description="Basic and acidic residues" evidence="1">
    <location>
        <begin position="2936"/>
        <end position="2966"/>
    </location>
</feature>
<feature type="compositionally biased region" description="Low complexity" evidence="1">
    <location>
        <begin position="1607"/>
        <end position="1618"/>
    </location>
</feature>
<feature type="compositionally biased region" description="Basic and acidic residues" evidence="1">
    <location>
        <begin position="1586"/>
        <end position="1596"/>
    </location>
</feature>
<dbReference type="InterPro" id="IPR008507">
    <property type="entry name" value="DUF789"/>
</dbReference>
<reference evidence="2 3" key="1">
    <citation type="submission" date="2017-10" db="EMBL/GenBank/DDBJ databases">
        <authorList>
            <person name="Sibley D."/>
            <person name="Venepally P."/>
            <person name="Karamycheva S."/>
            <person name="Hadjithomas M."/>
            <person name="Khan A."/>
            <person name="Brunk B."/>
            <person name="Roos D."/>
            <person name="Caler E."/>
            <person name="Lorenzi H."/>
        </authorList>
    </citation>
    <scope>NUCLEOTIDE SEQUENCE [LARGE SCALE GENOMIC DNA]</scope>
    <source>
        <strain evidence="2 3">CAST</strain>
    </source>
</reference>
<dbReference type="EMBL" id="AHIV02000819">
    <property type="protein sequence ID" value="RQX72537.1"/>
    <property type="molecule type" value="Genomic_DNA"/>
</dbReference>
<feature type="region of interest" description="Disordered" evidence="1">
    <location>
        <begin position="2881"/>
        <end position="2911"/>
    </location>
</feature>
<feature type="region of interest" description="Disordered" evidence="1">
    <location>
        <begin position="2415"/>
        <end position="2434"/>
    </location>
</feature>
<feature type="compositionally biased region" description="Low complexity" evidence="1">
    <location>
        <begin position="2780"/>
        <end position="2794"/>
    </location>
</feature>
<name>A0A3R8ARI6_TOXGO</name>
<feature type="compositionally biased region" description="Basic and acidic residues" evidence="1">
    <location>
        <begin position="867"/>
        <end position="877"/>
    </location>
</feature>
<gene>
    <name evidence="2" type="ORF">TGCAST_311860</name>
</gene>
<feature type="region of interest" description="Disordered" evidence="1">
    <location>
        <begin position="2577"/>
        <end position="2596"/>
    </location>
</feature>
<sequence>MSRPTAWPRSSFPLGAYCPATRCVQNLADSRRTAATASVYAEACSRALQAVMWKVVAVDLSCRPSRADGESVRGAVAVRREHGEKDPDSDLRASDTKAETTRSGYPEPTGLAGNAAAAPGDTLETQRVTKAWGETNTQEESCCGSSPSSEVGHAECEEAEGEPRSLREGRTADGGFGSSMKGSCIQGGEACVKFENPYRASTGTDAQRTQPFLAPGVYTAGEPWLSLGNPQQLLVPTGSLGELRRILFCPAKHESCAACSSGSVFEAIQQSPEDASATPEPPLDVAGSACSAAHVEASHGVRAGEKETGKQLFVPGDEKEWPKLTSSERASRHTDACRGNADTADAFQVLEASVAKLRQCGIPSQLLLLRFHPRMRPRKPREAPATASEESRAEGSPLSRESPESGCLTRGDIGGCMESETSRADEGEQDKQASLCVSSPASKEEGRDSAETTPLWLTLDELLLGTEAAVPEGEKVGTEREGEESERERGRRVLVSLLGQRAGTADGPERVVTFAVDRAMSRQFLSLQKSQRRAEAKKVSYWCACEADRWLALSACGTAFARVSWQATRRPRAGEETGDREGTRTPENSRCWEAENLLVKEVVLCVALVRIVDWKIAPFPLFSAGWPLLPKSGDAQNRDECGDLLTEMDRAAPRMQHSLGVKTAQDAPGTLPVPWVPVRVEEVDSESGVAASRGESLKSETEGRETLPSKCPTANPLESVSDKLPGTADFRGCPNVNLFLGAAVFPIFSLAKAGDASDGPCDPLSVILVSSPERVAQIKTNEMEEPLEAGKDPAAPTSPSPLESEGGELKTSNGAPWGVVCVESLHAHADSGTADGGKRDCCRGPRPPSAETGGWSLPSGVSASLPEADHSAVEKRGTSSAAEGDSSREPGAEASSSFQHVETEQPARSSTDEASDKGLDGEPLCASLVDSDIPGDQEEDRATCEATVEASGETLTGFGEAKRDDVAEQTGAFDVTTGRETVLCVSPHGHRNDAPRPPSSSSSSSSSSNKSAFQPPDGAPAPLGVPSPFPGLARVFVPSLLSPASVSTVPSSGLTTAFSPSGAVPHIVSGHAGEAERVLAPVGHGLATGTEGWVREEPRGSESQLDSRRETSQNASEGVFSEEASDEKRRRRKKQNKKEDPGARKSEALRGRESVTGQRTAADASAEPGDPERESEPVDGRDRRISQAGVEADPQREEAQGAHAGEGKSGRTDDCALSSSLPGQPREQGPGQGGDERGGDASVRTQERETLQSVRRGDDSHSESSGLESPTPQFNLQPYPCTLGRDSPVVPVAALRQRGSLCVYPPPVVVGGSESEEEDFHFQQMYSTWQRQQLYWHQVFLQRVQGEQYHMHLRRASQIQYAAWWGRFYQHLQSNLPPSRPGSFFPLSAKEHMVPRDEAEGGERPNCGAKETSTDEAVRACQPSNGVTRNPLLGYTPPSPLPPECGLSWNAPNQVPLSTPTWQPQLLQDEPRGRGSADGSRIPADPGPCPSGDEDKDPKPADGDSAHAAGAGGSGSEEEQREDACSSREASRQEGDARDQDERRDPTPREGTEAARSRIQIGDAPVSGQSEESGDQEWIEGSSGSKRGERGERDANQSRLETPPEGLPSLPSASLSLLSSEQPVSHALSSATATVSGPSALNPGGFFAVPSPVNPFGPVTPGAPAGGPMSPFFWNGLMPHNPGTLPTDAGVFHRSPGSAFLAAAPWMYYTLPYMRNVGGLGAGPLFYPYSGPTPPQVTPGAGDPTQKGLSTLTGVGPNVPGLVTQPPAATPVFPIHSFLPQTYPLAAAGHLGFPGMQGFSPYFPGLVPGRGYPQGASGAPEAHAALGGAPGGVGAALPRPIVTSPAPGQVPPLAPAEGAAGLGQASFRPMVLRPLPYPGVVGPTTPQTWGPGGVGAPVAHPAAFVGSSGLPTAVGETSIGAQASAPRLGTDVSYDPGSSSPPSLSGPGIPNNFLQPLAPVALPRGLAPSVTPASRDERPNHLLFPVGTQVPAYAHPSVPAVPVGLPLSGAPVYSAATRALMWGVGVSPLGETSGGPPGAGTPPFTSPTMLGEAAFRVGVAGRGLGLPPPPSLPPAPRQELGFGLAGRRGDPQDLDGGVGTARDRARRLISSASSGRLRAAVELERKAKRGDELGRVETLSERGAPPSPSGSRVVDRHTRESPMLHAEGGMGATRCGTDDMLGWEVKGKAPRAGKLQVEGQKATLETAGREVADPGAVTSPRDECKGRDGRRRAGTVHLAPSEASHPESDWDASQSVRSAGAGEVEAPARGRAWRFEASGSVGSPASFASPGRAWVEGTEGETGELKGEGFSPFARSRSSSCSLPSRGAPSESSRSRHSPSGGPSLCPETPGPGALDIGRHPGEPSLPPSRCSCPSFPLLQASDSDTSKRELFTPTESLVVPDPLSRAPVSLAVSPRLSPRIGGRPHSGDDRRSCPCSACLSLNAAGRSNSRTKRREATHCPEEDGLQQPSAGETRAKDSRHPDRPGSSATGSSLSPRRLQNEPRASGGGPATASRQMETEDRSEWTTWSPRENGEKSRAPCYRCRCPGGVGDGSVGLEACKKRASDAPFAAVCSSESAAGKGLGPQARVSRARLSPTTARLLRRGKRADLNLRAFHACSTPAANDSSEEATDDEHYSESRGRSRELEADRRRREVWRGSRPSPESDGDATNASRGRRDERERARRSASRQSGDEAGSESAVKTEGIMDGNGQSFDEKRTEAQAFEAQGNQETERVSSGDEEHGERMSDGAGLGQENGREEANGGERNRQMHKGNGDEGSESMSSGSSPCSSRNSSPERDAKEVRFSLDTLWQSFEDASVYGLEIPFLDANDNLSFVVYIPYLSALHLYPASGALDDPVLPAAHDLPLPTAAPEQEIPVSSLEGGRATASAAQGLSPSSQPRNGRPSAPSSVAGRAVWSPVLSAAGVSRSSSVSARDGIESLDRAAGRRQEAQGSERRGSASDDAKEGPPPLRIPVAARRSPAPWTPSTNSLGVEASTKKPSFKYMEVRLLYQRRPLFQQIERLLQGEEVMQSQQLNLLVAQCDELDQDLSWLCVYWQAVQRDFRMTPAPSYLVYYRLRATRDRATGLATLQRFATIPSRLDLPFYIHTSHRPLASSFADAGAPEGFRRDAAAADGDRGDTWARRRRRGDPRPAERDSGLRDASARAAAEFAEKVDKEIAKVTDWLRELRLNHPDFEHLKARGMGRSTTLMRRPGEL</sequence>
<comment type="caution">
    <text evidence="2">The sequence shown here is derived from an EMBL/GenBank/DDBJ whole genome shotgun (WGS) entry which is preliminary data.</text>
</comment>
<feature type="region of interest" description="Disordered" evidence="1">
    <location>
        <begin position="3129"/>
        <end position="3162"/>
    </location>
</feature>
<feature type="region of interest" description="Disordered" evidence="1">
    <location>
        <begin position="1089"/>
        <end position="1275"/>
    </location>
</feature>
<feature type="region of interest" description="Disordered" evidence="1">
    <location>
        <begin position="65"/>
        <end position="122"/>
    </location>
</feature>
<feature type="compositionally biased region" description="Basic and acidic residues" evidence="1">
    <location>
        <begin position="152"/>
        <end position="171"/>
    </location>
</feature>
<feature type="compositionally biased region" description="Basic and acidic residues" evidence="1">
    <location>
        <begin position="472"/>
        <end position="490"/>
    </location>
</feature>
<feature type="region of interest" description="Disordered" evidence="1">
    <location>
        <begin position="783"/>
        <end position="813"/>
    </location>
</feature>
<feature type="compositionally biased region" description="Basic and acidic residues" evidence="1">
    <location>
        <begin position="1093"/>
        <end position="1111"/>
    </location>
</feature>